<keyword evidence="2" id="KW-1185">Reference proteome</keyword>
<comment type="caution">
    <text evidence="1">The sequence shown here is derived from an EMBL/GenBank/DDBJ whole genome shotgun (WGS) entry which is preliminary data.</text>
</comment>
<protein>
    <recommendedName>
        <fullName evidence="3">T9SS type A sorting domain-containing protein</fullName>
    </recommendedName>
</protein>
<dbReference type="AlphaFoldDB" id="A0A504JI58"/>
<sequence length="65" mass="7173">MSKNMVGNVQMRLISLSGNVVATKLLKDKQVQTRLSLQGVPAGIYVLEMVDLTTREVSRSKIVVK</sequence>
<dbReference type="Proteomes" id="UP000315540">
    <property type="component" value="Unassembled WGS sequence"/>
</dbReference>
<evidence type="ECO:0000313" key="1">
    <source>
        <dbReference type="EMBL" id="TPN88095.1"/>
    </source>
</evidence>
<organism evidence="1 2">
    <name type="scientific">Aquimarina algicola</name>
    <dbReference type="NCBI Taxonomy" id="2589995"/>
    <lineage>
        <taxon>Bacteria</taxon>
        <taxon>Pseudomonadati</taxon>
        <taxon>Bacteroidota</taxon>
        <taxon>Flavobacteriia</taxon>
        <taxon>Flavobacteriales</taxon>
        <taxon>Flavobacteriaceae</taxon>
        <taxon>Aquimarina</taxon>
    </lineage>
</organism>
<evidence type="ECO:0008006" key="3">
    <source>
        <dbReference type="Google" id="ProtNLM"/>
    </source>
</evidence>
<dbReference type="OrthoDB" id="614838at2"/>
<proteinExistence type="predicted"/>
<dbReference type="EMBL" id="VFWZ01000002">
    <property type="protein sequence ID" value="TPN88095.1"/>
    <property type="molecule type" value="Genomic_DNA"/>
</dbReference>
<evidence type="ECO:0000313" key="2">
    <source>
        <dbReference type="Proteomes" id="UP000315540"/>
    </source>
</evidence>
<accession>A0A504JI58</accession>
<name>A0A504JI58_9FLAO</name>
<gene>
    <name evidence="1" type="ORF">FHK87_09345</name>
</gene>
<reference evidence="1 2" key="1">
    <citation type="submission" date="2019-06" db="EMBL/GenBank/DDBJ databases">
        <authorList>
            <person name="Meng X."/>
        </authorList>
    </citation>
    <scope>NUCLEOTIDE SEQUENCE [LARGE SCALE GENOMIC DNA]</scope>
    <source>
        <strain evidence="1 2">M625</strain>
    </source>
</reference>